<name>A0A1I3T555_9FLAO</name>
<dbReference type="EMBL" id="FORU01000012">
    <property type="protein sequence ID" value="SFJ64961.1"/>
    <property type="molecule type" value="Genomic_DNA"/>
</dbReference>
<keyword evidence="3" id="KW-1185">Reference proteome</keyword>
<sequence>MKINKELLLTELLFKAVRSSGAGGQNVNKVSSKVVLSWDLLGSKLVTDGQKEKLSNAWKNRLSKEGTVVMECDLTRSQFQNKDLVIKRFFTLLDLSLKEVKPRKDTKVPKKAIRKRREHKEQLSLKKVLRKRIDKSDF</sequence>
<proteinExistence type="predicted"/>
<evidence type="ECO:0000313" key="2">
    <source>
        <dbReference type="EMBL" id="SFJ64961.1"/>
    </source>
</evidence>
<dbReference type="InterPro" id="IPR000352">
    <property type="entry name" value="Pep_chain_release_fac_I"/>
</dbReference>
<dbReference type="PANTHER" id="PTHR47814">
    <property type="entry name" value="PEPTIDYL-TRNA HYDROLASE ARFB"/>
    <property type="match status" value="1"/>
</dbReference>
<dbReference type="GO" id="GO:0043022">
    <property type="term" value="F:ribosome binding"/>
    <property type="evidence" value="ECO:0007669"/>
    <property type="project" value="TreeGrafter"/>
</dbReference>
<gene>
    <name evidence="2" type="ORF">SAMN04487893_11242</name>
</gene>
<dbReference type="PANTHER" id="PTHR47814:SF1">
    <property type="entry name" value="PEPTIDYL-TRNA HYDROLASE ARFB"/>
    <property type="match status" value="1"/>
</dbReference>
<dbReference type="PROSITE" id="PS00745">
    <property type="entry name" value="RF_PROK_I"/>
    <property type="match status" value="1"/>
</dbReference>
<reference evidence="3" key="1">
    <citation type="submission" date="2016-10" db="EMBL/GenBank/DDBJ databases">
        <authorList>
            <person name="Varghese N."/>
            <person name="Submissions S."/>
        </authorList>
    </citation>
    <scope>NUCLEOTIDE SEQUENCE [LARGE SCALE GENOMIC DNA]</scope>
    <source>
        <strain evidence="3">DSM 26542</strain>
    </source>
</reference>
<dbReference type="GO" id="GO:0003747">
    <property type="term" value="F:translation release factor activity"/>
    <property type="evidence" value="ECO:0007669"/>
    <property type="project" value="InterPro"/>
</dbReference>
<dbReference type="Pfam" id="PF00472">
    <property type="entry name" value="RF-1"/>
    <property type="match status" value="1"/>
</dbReference>
<dbReference type="STRING" id="1150112.SAMN04487893_11242"/>
<dbReference type="NCBIfam" id="NF006718">
    <property type="entry name" value="PRK09256.1"/>
    <property type="match status" value="1"/>
</dbReference>
<organism evidence="2 3">
    <name type="scientific">Myroides guanonis</name>
    <dbReference type="NCBI Taxonomy" id="1150112"/>
    <lineage>
        <taxon>Bacteria</taxon>
        <taxon>Pseudomonadati</taxon>
        <taxon>Bacteroidota</taxon>
        <taxon>Flavobacteriia</taxon>
        <taxon>Flavobacteriales</taxon>
        <taxon>Flavobacteriaceae</taxon>
        <taxon>Myroides</taxon>
    </lineage>
</organism>
<evidence type="ECO:0000259" key="1">
    <source>
        <dbReference type="PROSITE" id="PS00745"/>
    </source>
</evidence>
<dbReference type="Proteomes" id="UP000243887">
    <property type="component" value="Unassembled WGS sequence"/>
</dbReference>
<evidence type="ECO:0000313" key="3">
    <source>
        <dbReference type="Proteomes" id="UP000243887"/>
    </source>
</evidence>
<dbReference type="AlphaFoldDB" id="A0A1I3T555"/>
<dbReference type="RefSeq" id="WP_317040024.1">
    <property type="nucleotide sequence ID" value="NZ_FORU01000012.1"/>
</dbReference>
<dbReference type="Gene3D" id="3.30.160.20">
    <property type="match status" value="1"/>
</dbReference>
<accession>A0A1I3T555</accession>
<dbReference type="GO" id="GO:0004045">
    <property type="term" value="F:peptidyl-tRNA hydrolase activity"/>
    <property type="evidence" value="ECO:0007669"/>
    <property type="project" value="TreeGrafter"/>
</dbReference>
<feature type="domain" description="Prokaryotic-type class I peptide chain release factors" evidence="1">
    <location>
        <begin position="18"/>
        <end position="34"/>
    </location>
</feature>
<dbReference type="GO" id="GO:0072344">
    <property type="term" value="P:rescue of stalled ribosome"/>
    <property type="evidence" value="ECO:0007669"/>
    <property type="project" value="TreeGrafter"/>
</dbReference>
<protein>
    <submittedName>
        <fullName evidence="2">Ribosome-associated protein</fullName>
    </submittedName>
</protein>
<dbReference type="SUPFAM" id="SSF110916">
    <property type="entry name" value="Peptidyl-tRNA hydrolase domain-like"/>
    <property type="match status" value="1"/>
</dbReference>